<sequence>MSTAHKRQKDPQAVRQLLLEVAADLCVEKGAAGLTLDAAAAAAGVSKGGLLHHFPSKADLLFGLLDDMIARMDAAIAEAMRADPEPHGRFTRAYVAVTFGTEAMAEDARWKAMTMPLLAEPALRARWRDWIALQAELHVGTDSSLDCELVRFALDGLWLASVLESHPMDPAQAERMKQRLFDLSRG</sequence>
<dbReference type="GO" id="GO:0000976">
    <property type="term" value="F:transcription cis-regulatory region binding"/>
    <property type="evidence" value="ECO:0007669"/>
    <property type="project" value="TreeGrafter"/>
</dbReference>
<dbReference type="InterPro" id="IPR041479">
    <property type="entry name" value="TetR_CgmR_C"/>
</dbReference>
<dbReference type="PANTHER" id="PTHR30055">
    <property type="entry name" value="HTH-TYPE TRANSCRIPTIONAL REGULATOR RUTR"/>
    <property type="match status" value="1"/>
</dbReference>
<dbReference type="GO" id="GO:0003700">
    <property type="term" value="F:DNA-binding transcription factor activity"/>
    <property type="evidence" value="ECO:0007669"/>
    <property type="project" value="TreeGrafter"/>
</dbReference>
<dbReference type="SUPFAM" id="SSF46689">
    <property type="entry name" value="Homeodomain-like"/>
    <property type="match status" value="1"/>
</dbReference>
<evidence type="ECO:0000313" key="4">
    <source>
        <dbReference type="EMBL" id="MBB3979419.1"/>
    </source>
</evidence>
<dbReference type="InterPro" id="IPR050109">
    <property type="entry name" value="HTH-type_TetR-like_transc_reg"/>
</dbReference>
<reference evidence="4 5" key="1">
    <citation type="submission" date="2020-08" db="EMBL/GenBank/DDBJ databases">
        <title>Genomic Encyclopedia of Type Strains, Phase IV (KMG-IV): sequencing the most valuable type-strain genomes for metagenomic binning, comparative biology and taxonomic classification.</title>
        <authorList>
            <person name="Goeker M."/>
        </authorList>
    </citation>
    <scope>NUCLEOTIDE SEQUENCE [LARGE SCALE GENOMIC DNA]</scope>
    <source>
        <strain evidence="4 5">DSM 100211</strain>
    </source>
</reference>
<dbReference type="Pfam" id="PF17937">
    <property type="entry name" value="TetR_C_28"/>
    <property type="match status" value="1"/>
</dbReference>
<dbReference type="InterPro" id="IPR009057">
    <property type="entry name" value="Homeodomain-like_sf"/>
</dbReference>
<accession>A0A7W6DBC9</accession>
<dbReference type="PROSITE" id="PS50977">
    <property type="entry name" value="HTH_TETR_2"/>
    <property type="match status" value="1"/>
</dbReference>
<protein>
    <submittedName>
        <fullName evidence="4">AcrR family transcriptional regulator</fullName>
    </submittedName>
</protein>
<evidence type="ECO:0000259" key="3">
    <source>
        <dbReference type="PROSITE" id="PS50977"/>
    </source>
</evidence>
<dbReference type="Pfam" id="PF00440">
    <property type="entry name" value="TetR_N"/>
    <property type="match status" value="1"/>
</dbReference>
<dbReference type="InterPro" id="IPR036271">
    <property type="entry name" value="Tet_transcr_reg_TetR-rel_C_sf"/>
</dbReference>
<keyword evidence="1 2" id="KW-0238">DNA-binding</keyword>
<comment type="caution">
    <text evidence="4">The sequence shown here is derived from an EMBL/GenBank/DDBJ whole genome shotgun (WGS) entry which is preliminary data.</text>
</comment>
<dbReference type="Proteomes" id="UP000574761">
    <property type="component" value="Unassembled WGS sequence"/>
</dbReference>
<evidence type="ECO:0000256" key="2">
    <source>
        <dbReference type="PROSITE-ProRule" id="PRU00335"/>
    </source>
</evidence>
<dbReference type="EMBL" id="JACIEE010000011">
    <property type="protein sequence ID" value="MBB3979419.1"/>
    <property type="molecule type" value="Genomic_DNA"/>
</dbReference>
<dbReference type="Gene3D" id="1.10.357.10">
    <property type="entry name" value="Tetracycline Repressor, domain 2"/>
    <property type="match status" value="1"/>
</dbReference>
<dbReference type="PRINTS" id="PR00455">
    <property type="entry name" value="HTHTETR"/>
</dbReference>
<dbReference type="SUPFAM" id="SSF48498">
    <property type="entry name" value="Tetracyclin repressor-like, C-terminal domain"/>
    <property type="match status" value="1"/>
</dbReference>
<proteinExistence type="predicted"/>
<dbReference type="AlphaFoldDB" id="A0A7W6DBC9"/>
<dbReference type="PANTHER" id="PTHR30055:SF148">
    <property type="entry name" value="TETR-FAMILY TRANSCRIPTIONAL REGULATOR"/>
    <property type="match status" value="1"/>
</dbReference>
<evidence type="ECO:0000256" key="1">
    <source>
        <dbReference type="ARBA" id="ARBA00023125"/>
    </source>
</evidence>
<dbReference type="InterPro" id="IPR001647">
    <property type="entry name" value="HTH_TetR"/>
</dbReference>
<evidence type="ECO:0000313" key="5">
    <source>
        <dbReference type="Proteomes" id="UP000574761"/>
    </source>
</evidence>
<gene>
    <name evidence="4" type="ORF">GGQ64_004661</name>
</gene>
<organism evidence="4 5">
    <name type="scientific">Mycoplana azooxidifex</name>
    <dbReference type="NCBI Taxonomy" id="1636188"/>
    <lineage>
        <taxon>Bacteria</taxon>
        <taxon>Pseudomonadati</taxon>
        <taxon>Pseudomonadota</taxon>
        <taxon>Alphaproteobacteria</taxon>
        <taxon>Hyphomicrobiales</taxon>
        <taxon>Rhizobiaceae</taxon>
        <taxon>Mycoplana</taxon>
    </lineage>
</organism>
<feature type="DNA-binding region" description="H-T-H motif" evidence="2">
    <location>
        <begin position="35"/>
        <end position="54"/>
    </location>
</feature>
<name>A0A7W6DBC9_9HYPH</name>
<feature type="domain" description="HTH tetR-type" evidence="3">
    <location>
        <begin position="12"/>
        <end position="72"/>
    </location>
</feature>
<keyword evidence="5" id="KW-1185">Reference proteome</keyword>
<dbReference type="RefSeq" id="WP_183807661.1">
    <property type="nucleotide sequence ID" value="NZ_JACIEE010000011.1"/>
</dbReference>